<accession>X6N6Q7</accession>
<dbReference type="Gene3D" id="2.130.10.10">
    <property type="entry name" value="YVTN repeat-like/Quinoprotein amine dehydrogenase"/>
    <property type="match status" value="2"/>
</dbReference>
<keyword evidence="4" id="KW-0812">Transmembrane</keyword>
<dbReference type="PANTHER" id="PTHR22847:SF637">
    <property type="entry name" value="WD REPEAT DOMAIN 5B"/>
    <property type="match status" value="1"/>
</dbReference>
<comment type="caution">
    <text evidence="5">The sequence shown here is derived from an EMBL/GenBank/DDBJ whole genome shotgun (WGS) entry which is preliminary data.</text>
</comment>
<dbReference type="Proteomes" id="UP000023152">
    <property type="component" value="Unassembled WGS sequence"/>
</dbReference>
<keyword evidence="1 3" id="KW-0853">WD repeat</keyword>
<keyword evidence="4" id="KW-1133">Transmembrane helix</keyword>
<dbReference type="SUPFAM" id="SSF50978">
    <property type="entry name" value="WD40 repeat-like"/>
    <property type="match status" value="1"/>
</dbReference>
<dbReference type="InterPro" id="IPR036322">
    <property type="entry name" value="WD40_repeat_dom_sf"/>
</dbReference>
<keyword evidence="2" id="KW-0677">Repeat</keyword>
<dbReference type="SMART" id="SM00320">
    <property type="entry name" value="WD40"/>
    <property type="match status" value="2"/>
</dbReference>
<evidence type="ECO:0000313" key="6">
    <source>
        <dbReference type="Proteomes" id="UP000023152"/>
    </source>
</evidence>
<protein>
    <submittedName>
        <fullName evidence="5">Uncharacterized protein</fullName>
    </submittedName>
</protein>
<organism evidence="5 6">
    <name type="scientific">Reticulomyxa filosa</name>
    <dbReference type="NCBI Taxonomy" id="46433"/>
    <lineage>
        <taxon>Eukaryota</taxon>
        <taxon>Sar</taxon>
        <taxon>Rhizaria</taxon>
        <taxon>Retaria</taxon>
        <taxon>Foraminifera</taxon>
        <taxon>Monothalamids</taxon>
        <taxon>Reticulomyxidae</taxon>
        <taxon>Reticulomyxa</taxon>
    </lineage>
</organism>
<dbReference type="AlphaFoldDB" id="X6N6Q7"/>
<evidence type="ECO:0000256" key="4">
    <source>
        <dbReference type="SAM" id="Phobius"/>
    </source>
</evidence>
<name>X6N6Q7_RETFI</name>
<gene>
    <name evidence="5" type="ORF">RFI_15580</name>
</gene>
<sequence length="239" mass="28567">MLKHQNHYMFSMDINILFGVLIFRLQSNNENDNNIYNLFCSGSWDNTIRIWDIETTKQFDVFKEHKYMLMSVKYGSNELLNTILSGSADKNQVFAIAYSPFVIKNNIGNSNVICSGSFSNTICFWDIRSNKERLYVLEESNEIGYLNFLLLKKKVNIMNKNQKVIVVFIYIMAQMMVEFVHYMCLNKCDKRLSFCFDRKIRLQILFFIRSVAHQPKDYYKIFIYLILKYIFHYNQKNIR</sequence>
<evidence type="ECO:0000256" key="3">
    <source>
        <dbReference type="PROSITE-ProRule" id="PRU00221"/>
    </source>
</evidence>
<keyword evidence="4" id="KW-0472">Membrane</keyword>
<dbReference type="PANTHER" id="PTHR22847">
    <property type="entry name" value="WD40 REPEAT PROTEIN"/>
    <property type="match status" value="1"/>
</dbReference>
<feature type="repeat" description="WD" evidence="3">
    <location>
        <begin position="37"/>
        <end position="61"/>
    </location>
</feature>
<evidence type="ECO:0000256" key="1">
    <source>
        <dbReference type="ARBA" id="ARBA00022574"/>
    </source>
</evidence>
<feature type="transmembrane region" description="Helical" evidence="4">
    <location>
        <begin position="164"/>
        <end position="183"/>
    </location>
</feature>
<dbReference type="GO" id="GO:1990234">
    <property type="term" value="C:transferase complex"/>
    <property type="evidence" value="ECO:0007669"/>
    <property type="project" value="UniProtKB-ARBA"/>
</dbReference>
<reference evidence="5 6" key="1">
    <citation type="journal article" date="2013" name="Curr. Biol.">
        <title>The Genome of the Foraminiferan Reticulomyxa filosa.</title>
        <authorList>
            <person name="Glockner G."/>
            <person name="Hulsmann N."/>
            <person name="Schleicher M."/>
            <person name="Noegel A.A."/>
            <person name="Eichinger L."/>
            <person name="Gallinger C."/>
            <person name="Pawlowski J."/>
            <person name="Sierra R."/>
            <person name="Euteneuer U."/>
            <person name="Pillet L."/>
            <person name="Moustafa A."/>
            <person name="Platzer M."/>
            <person name="Groth M."/>
            <person name="Szafranski K."/>
            <person name="Schliwa M."/>
        </authorList>
    </citation>
    <scope>NUCLEOTIDE SEQUENCE [LARGE SCALE GENOMIC DNA]</scope>
</reference>
<evidence type="ECO:0000256" key="2">
    <source>
        <dbReference type="ARBA" id="ARBA00022737"/>
    </source>
</evidence>
<dbReference type="InterPro" id="IPR015943">
    <property type="entry name" value="WD40/YVTN_repeat-like_dom_sf"/>
</dbReference>
<dbReference type="PROSITE" id="PS50082">
    <property type="entry name" value="WD_REPEATS_2"/>
    <property type="match status" value="1"/>
</dbReference>
<dbReference type="EMBL" id="ASPP01011447">
    <property type="protein sequence ID" value="ETO21623.1"/>
    <property type="molecule type" value="Genomic_DNA"/>
</dbReference>
<keyword evidence="6" id="KW-1185">Reference proteome</keyword>
<dbReference type="InterPro" id="IPR001680">
    <property type="entry name" value="WD40_rpt"/>
</dbReference>
<evidence type="ECO:0000313" key="5">
    <source>
        <dbReference type="EMBL" id="ETO21623.1"/>
    </source>
</evidence>
<proteinExistence type="predicted"/>
<dbReference type="Pfam" id="PF00400">
    <property type="entry name" value="WD40"/>
    <property type="match status" value="1"/>
</dbReference>